<keyword evidence="4 5" id="KW-0472">Membrane</keyword>
<gene>
    <name evidence="9" type="primary">8240355</name>
    <name evidence="8" type="ORF">Phum_PHUM545500</name>
</gene>
<evidence type="ECO:0000259" key="7">
    <source>
        <dbReference type="PROSITE" id="PS50922"/>
    </source>
</evidence>
<dbReference type="Pfam" id="PF03798">
    <property type="entry name" value="TRAM_LAG1_CLN8"/>
    <property type="match status" value="1"/>
</dbReference>
<protein>
    <recommendedName>
        <fullName evidence="7">TLC domain-containing protein</fullName>
    </recommendedName>
</protein>
<accession>E0W051</accession>
<evidence type="ECO:0000313" key="8">
    <source>
        <dbReference type="EMBL" id="EEB19007.1"/>
    </source>
</evidence>
<feature type="transmembrane region" description="Helical" evidence="6">
    <location>
        <begin position="26"/>
        <end position="46"/>
    </location>
</feature>
<dbReference type="OrthoDB" id="10266980at2759"/>
<dbReference type="GO" id="GO:0007009">
    <property type="term" value="P:plasma membrane organization"/>
    <property type="evidence" value="ECO:0007669"/>
    <property type="project" value="TreeGrafter"/>
</dbReference>
<dbReference type="GeneID" id="8240355"/>
<evidence type="ECO:0000313" key="10">
    <source>
        <dbReference type="Proteomes" id="UP000009046"/>
    </source>
</evidence>
<dbReference type="EnsemblMetazoa" id="PHUM545500-RA">
    <property type="protein sequence ID" value="PHUM545500-PA"/>
    <property type="gene ID" value="PHUM545500"/>
</dbReference>
<dbReference type="AlphaFoldDB" id="E0W051"/>
<evidence type="ECO:0000256" key="1">
    <source>
        <dbReference type="ARBA" id="ARBA00004141"/>
    </source>
</evidence>
<dbReference type="PANTHER" id="PTHR13439">
    <property type="entry name" value="CT120 PROTEIN"/>
    <property type="match status" value="1"/>
</dbReference>
<dbReference type="GO" id="GO:0071709">
    <property type="term" value="P:membrane assembly"/>
    <property type="evidence" value="ECO:0007669"/>
    <property type="project" value="TreeGrafter"/>
</dbReference>
<feature type="transmembrane region" description="Helical" evidence="6">
    <location>
        <begin position="155"/>
        <end position="172"/>
    </location>
</feature>
<evidence type="ECO:0000256" key="4">
    <source>
        <dbReference type="ARBA" id="ARBA00023136"/>
    </source>
</evidence>
<feature type="transmembrane region" description="Helical" evidence="6">
    <location>
        <begin position="67"/>
        <end position="86"/>
    </location>
</feature>
<organism>
    <name type="scientific">Pediculus humanus subsp. corporis</name>
    <name type="common">Body louse</name>
    <dbReference type="NCBI Taxonomy" id="121224"/>
    <lineage>
        <taxon>Eukaryota</taxon>
        <taxon>Metazoa</taxon>
        <taxon>Ecdysozoa</taxon>
        <taxon>Arthropoda</taxon>
        <taxon>Hexapoda</taxon>
        <taxon>Insecta</taxon>
        <taxon>Pterygota</taxon>
        <taxon>Neoptera</taxon>
        <taxon>Paraneoptera</taxon>
        <taxon>Psocodea</taxon>
        <taxon>Troctomorpha</taxon>
        <taxon>Phthiraptera</taxon>
        <taxon>Anoplura</taxon>
        <taxon>Pediculidae</taxon>
        <taxon>Pediculus</taxon>
    </lineage>
</organism>
<keyword evidence="3 6" id="KW-1133">Transmembrane helix</keyword>
<feature type="transmembrane region" description="Helical" evidence="6">
    <location>
        <begin position="131"/>
        <end position="149"/>
    </location>
</feature>
<comment type="subcellular location">
    <subcellularLocation>
        <location evidence="1">Membrane</location>
        <topology evidence="1">Multi-pass membrane protein</topology>
    </subcellularLocation>
</comment>
<reference evidence="8" key="2">
    <citation type="submission" date="2007-04" db="EMBL/GenBank/DDBJ databases">
        <title>The genome of the human body louse.</title>
        <authorList>
            <consortium name="The Human Body Louse Genome Consortium"/>
            <person name="Kirkness E."/>
            <person name="Walenz B."/>
            <person name="Hass B."/>
            <person name="Bruggner R."/>
            <person name="Strausberg R."/>
        </authorList>
    </citation>
    <scope>NUCLEOTIDE SEQUENCE</scope>
    <source>
        <strain evidence="8">USDA</strain>
    </source>
</reference>
<dbReference type="GO" id="GO:0055091">
    <property type="term" value="P:phospholipid homeostasis"/>
    <property type="evidence" value="ECO:0007669"/>
    <property type="project" value="TreeGrafter"/>
</dbReference>
<dbReference type="PANTHER" id="PTHR13439:SF4">
    <property type="entry name" value="TLC DOMAIN-CONTAINING PROTEIN"/>
    <property type="match status" value="1"/>
</dbReference>
<evidence type="ECO:0000313" key="9">
    <source>
        <dbReference type="EnsemblMetazoa" id="PHUM545500-PA"/>
    </source>
</evidence>
<evidence type="ECO:0000256" key="5">
    <source>
        <dbReference type="PROSITE-ProRule" id="PRU00205"/>
    </source>
</evidence>
<dbReference type="VEuPathDB" id="VectorBase:PHUM545500"/>
<reference evidence="8" key="1">
    <citation type="submission" date="2007-04" db="EMBL/GenBank/DDBJ databases">
        <title>Annotation of Pediculus humanus corporis strain USDA.</title>
        <authorList>
            <person name="Kirkness E."/>
            <person name="Hannick L."/>
            <person name="Hass B."/>
            <person name="Bruggner R."/>
            <person name="Lawson D."/>
            <person name="Bidwell S."/>
            <person name="Joardar V."/>
            <person name="Caler E."/>
            <person name="Walenz B."/>
            <person name="Inman J."/>
            <person name="Schobel S."/>
            <person name="Galinsky K."/>
            <person name="Amedeo P."/>
            <person name="Strausberg R."/>
        </authorList>
    </citation>
    <scope>NUCLEOTIDE SEQUENCE</scope>
    <source>
        <strain evidence="8">USDA</strain>
    </source>
</reference>
<keyword evidence="10" id="KW-1185">Reference proteome</keyword>
<reference evidence="9" key="3">
    <citation type="submission" date="2021-02" db="UniProtKB">
        <authorList>
            <consortium name="EnsemblMetazoa"/>
        </authorList>
    </citation>
    <scope>IDENTIFICATION</scope>
    <source>
        <strain evidence="9">USDA</strain>
    </source>
</reference>
<dbReference type="KEGG" id="phu:Phum_PHUM545500"/>
<dbReference type="InterPro" id="IPR006634">
    <property type="entry name" value="TLC-dom"/>
</dbReference>
<dbReference type="GO" id="GO:0005886">
    <property type="term" value="C:plasma membrane"/>
    <property type="evidence" value="ECO:0007669"/>
    <property type="project" value="TreeGrafter"/>
</dbReference>
<evidence type="ECO:0000256" key="2">
    <source>
        <dbReference type="ARBA" id="ARBA00022692"/>
    </source>
</evidence>
<dbReference type="EMBL" id="AAZO01006625">
    <property type="status" value="NOT_ANNOTATED_CDS"/>
    <property type="molecule type" value="Genomic_DNA"/>
</dbReference>
<feature type="domain" description="TLC" evidence="7">
    <location>
        <begin position="59"/>
        <end position="229"/>
    </location>
</feature>
<keyword evidence="2 5" id="KW-0812">Transmembrane</keyword>
<dbReference type="CTD" id="8240355"/>
<sequence>MDLMPDKNRIHFLDVFYAYETDEKNYYNIVTISSFILFNVNALIFLPKLAPRSAKKTPEQLWKWRNIANSLIHSILSGFGAMINLLRTPELRYELITAYTLFSWSTLSFSVGYFIYDFIDMAVHQRRPSTYELLIHHILVIICFALAVITKYYQGYALVALLVEVNSIFLHIRQLFIIQGWQKSYIIYKINSYFNLGTFIVFRLFNLCWMICWLVLNQSGLNHLPKYFF</sequence>
<name>E0W051_PEDHC</name>
<dbReference type="InterPro" id="IPR050846">
    <property type="entry name" value="TLCD"/>
</dbReference>
<dbReference type="eggNOG" id="KOG4474">
    <property type="taxonomic scope" value="Eukaryota"/>
</dbReference>
<dbReference type="EMBL" id="DS235855">
    <property type="protein sequence ID" value="EEB19007.1"/>
    <property type="molecule type" value="Genomic_DNA"/>
</dbReference>
<dbReference type="InParanoid" id="E0W051"/>
<proteinExistence type="predicted"/>
<feature type="transmembrane region" description="Helical" evidence="6">
    <location>
        <begin position="98"/>
        <end position="119"/>
    </location>
</feature>
<dbReference type="RefSeq" id="XP_002431745.1">
    <property type="nucleotide sequence ID" value="XM_002431700.1"/>
</dbReference>
<dbReference type="HOGENOM" id="CLU_056440_2_0_1"/>
<dbReference type="GO" id="GO:0097035">
    <property type="term" value="P:regulation of membrane lipid distribution"/>
    <property type="evidence" value="ECO:0007669"/>
    <property type="project" value="TreeGrafter"/>
</dbReference>
<feature type="transmembrane region" description="Helical" evidence="6">
    <location>
        <begin position="193"/>
        <end position="216"/>
    </location>
</feature>
<dbReference type="PROSITE" id="PS50922">
    <property type="entry name" value="TLC"/>
    <property type="match status" value="1"/>
</dbReference>
<evidence type="ECO:0000256" key="6">
    <source>
        <dbReference type="SAM" id="Phobius"/>
    </source>
</evidence>
<dbReference type="Proteomes" id="UP000009046">
    <property type="component" value="Unassembled WGS sequence"/>
</dbReference>
<evidence type="ECO:0000256" key="3">
    <source>
        <dbReference type="ARBA" id="ARBA00022989"/>
    </source>
</evidence>
<dbReference type="SMART" id="SM00724">
    <property type="entry name" value="TLC"/>
    <property type="match status" value="1"/>
</dbReference>
<dbReference type="OMA" id="PLMIHHT"/>